<dbReference type="Pfam" id="PF00096">
    <property type="entry name" value="zf-C2H2"/>
    <property type="match status" value="4"/>
</dbReference>
<sequence length="447" mass="52641">MARLRKTENLDSLTLPLCRACLQQCSEQYSSLYDSIQDAPIHEHITSLVDIKISENDGYPQAICRCCLQDLQVAISFRHRCINTNSSLRDSEVLTGLETLSPVKKEEIYQDEHDDDKYKPIYEDDEEHTSEVQIRIDTSQLQLFNKAHNTKSHKSLFECHDCGEVFKSKFKLQMHWKKIHTTPQEYKCHICKRIYKNSLSFNRHLEEIKKKVCVNLQDMTVEGEGKGRTFCCKTCDYSTKVGCYIRKHVLIHSSVKMYPCDMCDKSFKQYSSLYSHRKYTHKLCNEEFSCHMCGKVYVGKLNLTRHLLTSHRGKFQCDICKKEFKSKHNITMHMKRHSGNKTYKCKICSKTFYTLGEKIGHIQNVHEKKLYHCKFCDYKCHKSVKRHQMMHTANNVACQVCGRFFESQHYLDKHAEVHGDKKFSCHVCNHKFLRKDSIRYHMATKHK</sequence>
<evidence type="ECO:0000256" key="1">
    <source>
        <dbReference type="ARBA" id="ARBA00022723"/>
    </source>
</evidence>
<keyword evidence="4 6" id="KW-0862">Zinc</keyword>
<dbReference type="Gene3D" id="3.40.1800.20">
    <property type="match status" value="1"/>
</dbReference>
<feature type="binding site" evidence="6">
    <location>
        <position position="64"/>
    </location>
    <ligand>
        <name>Zn(2+)</name>
        <dbReference type="ChEBI" id="CHEBI:29105"/>
    </ligand>
</feature>
<feature type="binding site" evidence="6">
    <location>
        <position position="18"/>
    </location>
    <ligand>
        <name>Zn(2+)</name>
        <dbReference type="ChEBI" id="CHEBI:29105"/>
    </ligand>
</feature>
<dbReference type="Pfam" id="PF13912">
    <property type="entry name" value="zf-C2H2_6"/>
    <property type="match status" value="1"/>
</dbReference>
<feature type="domain" description="C2H2-type" evidence="7">
    <location>
        <begin position="258"/>
        <end position="281"/>
    </location>
</feature>
<feature type="domain" description="C2H2-type" evidence="7">
    <location>
        <begin position="315"/>
        <end position="342"/>
    </location>
</feature>
<dbReference type="Pfam" id="PF07776">
    <property type="entry name" value="zf-AD"/>
    <property type="match status" value="1"/>
</dbReference>
<dbReference type="InterPro" id="IPR013087">
    <property type="entry name" value="Znf_C2H2_type"/>
</dbReference>
<dbReference type="EMBL" id="JAHIBW010000015">
    <property type="protein sequence ID" value="KAG7303890.1"/>
    <property type="molecule type" value="Genomic_DNA"/>
</dbReference>
<comment type="caution">
    <text evidence="9">The sequence shown here is derived from an EMBL/GenBank/DDBJ whole genome shotgun (WGS) entry which is preliminary data.</text>
</comment>
<feature type="domain" description="C2H2-type" evidence="7">
    <location>
        <begin position="423"/>
        <end position="447"/>
    </location>
</feature>
<evidence type="ECO:0000256" key="3">
    <source>
        <dbReference type="ARBA" id="ARBA00022771"/>
    </source>
</evidence>
<evidence type="ECO:0000259" key="8">
    <source>
        <dbReference type="PROSITE" id="PS51915"/>
    </source>
</evidence>
<evidence type="ECO:0000259" key="7">
    <source>
        <dbReference type="PROSITE" id="PS50157"/>
    </source>
</evidence>
<feature type="domain" description="C2H2-type" evidence="7">
    <location>
        <begin position="288"/>
        <end position="316"/>
    </location>
</feature>
<feature type="domain" description="C2H2-type" evidence="7">
    <location>
        <begin position="396"/>
        <end position="423"/>
    </location>
</feature>
<reference evidence="9 10" key="1">
    <citation type="submission" date="2021-06" db="EMBL/GenBank/DDBJ databases">
        <title>A haploid diamondback moth (Plutella xylostella L.) genome assembly resolves 31 chromosomes and identifies a diamide resistance mutation.</title>
        <authorList>
            <person name="Ward C.M."/>
            <person name="Perry K.D."/>
            <person name="Baker G."/>
            <person name="Powis K."/>
            <person name="Heckel D.G."/>
            <person name="Baxter S.W."/>
        </authorList>
    </citation>
    <scope>NUCLEOTIDE SEQUENCE [LARGE SCALE GENOMIC DNA]</scope>
    <source>
        <strain evidence="9 10">LV</strain>
        <tissue evidence="9">Single pupa</tissue>
    </source>
</reference>
<keyword evidence="2" id="KW-0677">Repeat</keyword>
<dbReference type="PROSITE" id="PS50157">
    <property type="entry name" value="ZINC_FINGER_C2H2_2"/>
    <property type="match status" value="7"/>
</dbReference>
<feature type="binding site" evidence="6">
    <location>
        <position position="21"/>
    </location>
    <ligand>
        <name>Zn(2+)</name>
        <dbReference type="ChEBI" id="CHEBI:29105"/>
    </ligand>
</feature>
<dbReference type="InterPro" id="IPR012934">
    <property type="entry name" value="Znf_AD"/>
</dbReference>
<feature type="domain" description="C2H2-type" evidence="7">
    <location>
        <begin position="157"/>
        <end position="185"/>
    </location>
</feature>
<gene>
    <name evidence="9" type="ORF">JYU34_010795</name>
</gene>
<evidence type="ECO:0000313" key="10">
    <source>
        <dbReference type="Proteomes" id="UP000823941"/>
    </source>
</evidence>
<organism evidence="9 10">
    <name type="scientific">Plutella xylostella</name>
    <name type="common">Diamondback moth</name>
    <name type="synonym">Plutella maculipennis</name>
    <dbReference type="NCBI Taxonomy" id="51655"/>
    <lineage>
        <taxon>Eukaryota</taxon>
        <taxon>Metazoa</taxon>
        <taxon>Ecdysozoa</taxon>
        <taxon>Arthropoda</taxon>
        <taxon>Hexapoda</taxon>
        <taxon>Insecta</taxon>
        <taxon>Pterygota</taxon>
        <taxon>Neoptera</taxon>
        <taxon>Endopterygota</taxon>
        <taxon>Lepidoptera</taxon>
        <taxon>Glossata</taxon>
        <taxon>Ditrysia</taxon>
        <taxon>Yponomeutoidea</taxon>
        <taxon>Plutellidae</taxon>
        <taxon>Plutella</taxon>
    </lineage>
</organism>
<feature type="binding site" evidence="6">
    <location>
        <position position="67"/>
    </location>
    <ligand>
        <name>Zn(2+)</name>
        <dbReference type="ChEBI" id="CHEBI:29105"/>
    </ligand>
</feature>
<keyword evidence="3 5" id="KW-0863">Zinc-finger</keyword>
<evidence type="ECO:0000313" key="9">
    <source>
        <dbReference type="EMBL" id="KAG7303890.1"/>
    </source>
</evidence>
<proteinExistence type="predicted"/>
<dbReference type="SMART" id="SM00868">
    <property type="entry name" value="zf-AD"/>
    <property type="match status" value="1"/>
</dbReference>
<keyword evidence="1 6" id="KW-0479">Metal-binding</keyword>
<evidence type="ECO:0000256" key="2">
    <source>
        <dbReference type="ARBA" id="ARBA00022737"/>
    </source>
</evidence>
<dbReference type="PANTHER" id="PTHR24379">
    <property type="entry name" value="KRAB AND ZINC FINGER DOMAIN-CONTAINING"/>
    <property type="match status" value="1"/>
</dbReference>
<protein>
    <submittedName>
        <fullName evidence="9">Uncharacterized protein</fullName>
    </submittedName>
</protein>
<dbReference type="PROSITE" id="PS00028">
    <property type="entry name" value="ZINC_FINGER_C2H2_1"/>
    <property type="match status" value="7"/>
</dbReference>
<dbReference type="Proteomes" id="UP000823941">
    <property type="component" value="Chromosome 15"/>
</dbReference>
<dbReference type="SUPFAM" id="SSF57716">
    <property type="entry name" value="Glucocorticoid receptor-like (DNA-binding domain)"/>
    <property type="match status" value="1"/>
</dbReference>
<dbReference type="InterPro" id="IPR036236">
    <property type="entry name" value="Znf_C2H2_sf"/>
</dbReference>
<dbReference type="SMART" id="SM00355">
    <property type="entry name" value="ZnF_C2H2"/>
    <property type="match status" value="10"/>
</dbReference>
<dbReference type="PANTHER" id="PTHR24379:SF121">
    <property type="entry name" value="C2H2-TYPE DOMAIN-CONTAINING PROTEIN"/>
    <property type="match status" value="1"/>
</dbReference>
<feature type="domain" description="C2H2-type" evidence="7">
    <location>
        <begin position="343"/>
        <end position="366"/>
    </location>
</feature>
<evidence type="ECO:0000256" key="5">
    <source>
        <dbReference type="PROSITE-ProRule" id="PRU00042"/>
    </source>
</evidence>
<dbReference type="SUPFAM" id="SSF57667">
    <property type="entry name" value="beta-beta-alpha zinc fingers"/>
    <property type="match status" value="4"/>
</dbReference>
<accession>A0ABQ7QFM9</accession>
<evidence type="ECO:0000256" key="6">
    <source>
        <dbReference type="PROSITE-ProRule" id="PRU01263"/>
    </source>
</evidence>
<dbReference type="Gene3D" id="3.30.160.60">
    <property type="entry name" value="Classic Zinc Finger"/>
    <property type="match status" value="5"/>
</dbReference>
<name>A0ABQ7QFM9_PLUXY</name>
<evidence type="ECO:0000256" key="4">
    <source>
        <dbReference type="ARBA" id="ARBA00022833"/>
    </source>
</evidence>
<feature type="domain" description="ZAD" evidence="8">
    <location>
        <begin position="16"/>
        <end position="91"/>
    </location>
</feature>
<dbReference type="PROSITE" id="PS51915">
    <property type="entry name" value="ZAD"/>
    <property type="match status" value="1"/>
</dbReference>
<keyword evidence="10" id="KW-1185">Reference proteome</keyword>